<accession>A0A5N6KP56</accession>
<dbReference type="PANTHER" id="PTHR42069:SF1">
    <property type="entry name" value="MARVEL DOMAIN-CONTAINING PROTEIN"/>
    <property type="match status" value="1"/>
</dbReference>
<reference evidence="3 4" key="1">
    <citation type="submission" date="2019-06" db="EMBL/GenBank/DDBJ databases">
        <title>A chromosomal-level reference genome of Carpinus fangiana (Coryloideae, Betulaceae).</title>
        <authorList>
            <person name="Yang X."/>
            <person name="Wang Z."/>
            <person name="Zhang L."/>
            <person name="Hao G."/>
            <person name="Liu J."/>
            <person name="Yang Y."/>
        </authorList>
    </citation>
    <scope>NUCLEOTIDE SEQUENCE [LARGE SCALE GENOMIC DNA]</scope>
    <source>
        <strain evidence="3">Cfa_2016G</strain>
        <tissue evidence="3">Leaf</tissue>
    </source>
</reference>
<feature type="transmembrane region" description="Helical" evidence="2">
    <location>
        <begin position="309"/>
        <end position="336"/>
    </location>
</feature>
<feature type="region of interest" description="Disordered" evidence="1">
    <location>
        <begin position="364"/>
        <end position="384"/>
    </location>
</feature>
<feature type="region of interest" description="Disordered" evidence="1">
    <location>
        <begin position="1"/>
        <end position="77"/>
    </location>
</feature>
<keyword evidence="2" id="KW-0472">Membrane</keyword>
<feature type="transmembrane region" description="Helical" evidence="2">
    <location>
        <begin position="206"/>
        <end position="232"/>
    </location>
</feature>
<feature type="compositionally biased region" description="Polar residues" evidence="1">
    <location>
        <begin position="19"/>
        <end position="31"/>
    </location>
</feature>
<proteinExistence type="predicted"/>
<keyword evidence="2" id="KW-1133">Transmembrane helix</keyword>
<keyword evidence="4" id="KW-1185">Reference proteome</keyword>
<evidence type="ECO:0000256" key="1">
    <source>
        <dbReference type="SAM" id="MobiDB-lite"/>
    </source>
</evidence>
<evidence type="ECO:0000313" key="4">
    <source>
        <dbReference type="Proteomes" id="UP000327013"/>
    </source>
</evidence>
<evidence type="ECO:0008006" key="5">
    <source>
        <dbReference type="Google" id="ProtNLM"/>
    </source>
</evidence>
<dbReference type="PANTHER" id="PTHR42069">
    <property type="entry name" value="HYPHAL ANASTAMOSIS-8 PROTEIN"/>
    <property type="match status" value="1"/>
</dbReference>
<name>A0A5N6KP56_9ROSI</name>
<evidence type="ECO:0000313" key="3">
    <source>
        <dbReference type="EMBL" id="KAB8337041.1"/>
    </source>
</evidence>
<keyword evidence="2" id="KW-0812">Transmembrane</keyword>
<evidence type="ECO:0000256" key="2">
    <source>
        <dbReference type="SAM" id="Phobius"/>
    </source>
</evidence>
<dbReference type="OrthoDB" id="5420724at2759"/>
<dbReference type="AlphaFoldDB" id="A0A5N6KP56"/>
<feature type="transmembrane region" description="Helical" evidence="2">
    <location>
        <begin position="244"/>
        <end position="268"/>
    </location>
</feature>
<feature type="transmembrane region" description="Helical" evidence="2">
    <location>
        <begin position="162"/>
        <end position="186"/>
    </location>
</feature>
<comment type="caution">
    <text evidence="3">The sequence shown here is derived from an EMBL/GenBank/DDBJ whole genome shotgun (WGS) entry which is preliminary data.</text>
</comment>
<dbReference type="Proteomes" id="UP000327013">
    <property type="component" value="Unassembled WGS sequence"/>
</dbReference>
<gene>
    <name evidence="3" type="ORF">FH972_021345</name>
</gene>
<organism evidence="3 4">
    <name type="scientific">Carpinus fangiana</name>
    <dbReference type="NCBI Taxonomy" id="176857"/>
    <lineage>
        <taxon>Eukaryota</taxon>
        <taxon>Viridiplantae</taxon>
        <taxon>Streptophyta</taxon>
        <taxon>Embryophyta</taxon>
        <taxon>Tracheophyta</taxon>
        <taxon>Spermatophyta</taxon>
        <taxon>Magnoliopsida</taxon>
        <taxon>eudicotyledons</taxon>
        <taxon>Gunneridae</taxon>
        <taxon>Pentapetalae</taxon>
        <taxon>rosids</taxon>
        <taxon>fabids</taxon>
        <taxon>Fagales</taxon>
        <taxon>Betulaceae</taxon>
        <taxon>Carpinus</taxon>
    </lineage>
</organism>
<protein>
    <recommendedName>
        <fullName evidence="5">MARVEL domain-containing protein</fullName>
    </recommendedName>
</protein>
<sequence length="448" mass="49403">MAAAPPSANKKEVEVSVRPRNSSGDSLSLKSPRTARFAEATSVNSPMDGPTAQGRSPFHDDNIAPATTTHYQPQPQPSDVGFGYIGGNGPADRNSGIEMPATPRSPLKSALRSPGAAPRKIEAAILSPTFKEEQMLEKEEKKTEKQQAVDLKQKIRVRMAKMFLRFTNFSCSLIVVSMLAATFTIFNATKTIPPRNNLPAWSKTTISWPQITVLCIACISLLASIIVFWAYWKGGHRRAEKAAVYYSAFAVVFFVISIVMWAIGAAVLQQSRNSSGGNDIWSWSCKDNERKQLFQGDVEYDVVCRMQNWSLICCLIEVVVEVLTILIYGVVFYRYYSKRKLRKSMAVRDRARSDLYLAQLRSQSAPNTPGLASPRFPGGPLSPRDGGYNPMFSPRFAGFHEADKAANELSDAEEGNQYAAVEIPGAYASPIASPHYAPPQGQFFGQQR</sequence>
<dbReference type="EMBL" id="VIBQ01000009">
    <property type="protein sequence ID" value="KAB8337041.1"/>
    <property type="molecule type" value="Genomic_DNA"/>
</dbReference>
<feature type="region of interest" description="Disordered" evidence="1">
    <location>
        <begin position="91"/>
        <end position="114"/>
    </location>
</feature>